<dbReference type="EMBL" id="BT078012">
    <property type="protein sequence ID" value="ACO12436.1"/>
    <property type="molecule type" value="mRNA"/>
</dbReference>
<protein>
    <submittedName>
        <fullName evidence="3">Complement component 1 Q subcomponent-binding protein, mitochondrial</fullName>
    </submittedName>
</protein>
<accession>C1BTT3</accession>
<dbReference type="PANTHER" id="PTHR10826">
    <property type="entry name" value="COMPLEMENT COMPONENT 1"/>
    <property type="match status" value="1"/>
</dbReference>
<dbReference type="AlphaFoldDB" id="C1BTT3"/>
<feature type="region of interest" description="Disordered" evidence="2">
    <location>
        <begin position="30"/>
        <end position="57"/>
    </location>
</feature>
<dbReference type="Gene3D" id="3.10.280.10">
    <property type="entry name" value="Mitochondrial glycoprotein"/>
    <property type="match status" value="1"/>
</dbReference>
<dbReference type="Pfam" id="PF02330">
    <property type="entry name" value="MAM33"/>
    <property type="match status" value="1"/>
</dbReference>
<dbReference type="InterPro" id="IPR036561">
    <property type="entry name" value="MAM33_sf"/>
</dbReference>
<dbReference type="GO" id="GO:0042256">
    <property type="term" value="P:cytosolic ribosome assembly"/>
    <property type="evidence" value="ECO:0007669"/>
    <property type="project" value="TreeGrafter"/>
</dbReference>
<dbReference type="OrthoDB" id="278212at2759"/>
<dbReference type="PANTHER" id="PTHR10826:SF1">
    <property type="entry name" value="COMPLEMENT COMPONENT 1 Q SUBCOMPONENT-BINDING PROTEIN, MITOCHONDRIAL"/>
    <property type="match status" value="1"/>
</dbReference>
<evidence type="ECO:0000256" key="2">
    <source>
        <dbReference type="SAM" id="MobiDB-lite"/>
    </source>
</evidence>
<reference evidence="3" key="1">
    <citation type="submission" date="2009-06" db="EMBL/GenBank/DDBJ databases">
        <title>Lepeophtheirus salmonis ESTs and full-length cDNAs.</title>
        <authorList>
            <person name="Yasuike M."/>
            <person name="von Schalburg K."/>
            <person name="Cooper G."/>
            <person name="Leong J."/>
            <person name="Jones S.R.M."/>
            <person name="Koop B.F."/>
        </authorList>
    </citation>
    <scope>NUCLEOTIDE SEQUENCE</scope>
    <source>
        <strain evidence="3">Pacific form</strain>
        <tissue evidence="3">Whole</tissue>
    </source>
</reference>
<evidence type="ECO:0000313" key="3">
    <source>
        <dbReference type="EMBL" id="ACO12436.1"/>
    </source>
</evidence>
<dbReference type="SUPFAM" id="SSF54529">
    <property type="entry name" value="Mitochondrial glycoprotein MAM33-like"/>
    <property type="match status" value="1"/>
</dbReference>
<evidence type="ECO:0000256" key="1">
    <source>
        <dbReference type="ARBA" id="ARBA00005457"/>
    </source>
</evidence>
<sequence length="253" mass="28248">MSSMAKVCRSLSRSSAHILRRERCNGFPLSPLTASSSISSSKSRSFSSTMTSYSGNSGNKEVFDFLKEEIAAEKNNQKAQPTLKDFRVEQDGSELKLSRTFESERIEITLNVNHTVDSAVPDDGSQEAPEMKSKPNFEVDLIKENGKRVLSFSCSYVPDTEMESTVSQSESQLDDVFAIDEVTFSTSLEHKESNYAVAGDILDGYLYDLFMNMLDERGINGGFAEDLSTYCSAYEHSLYIRMLENVQDFVKSS</sequence>
<organism evidence="3">
    <name type="scientific">Lepeophtheirus salmonis</name>
    <name type="common">Salmon louse</name>
    <name type="synonym">Caligus salmonis</name>
    <dbReference type="NCBI Taxonomy" id="72036"/>
    <lineage>
        <taxon>Eukaryota</taxon>
        <taxon>Metazoa</taxon>
        <taxon>Ecdysozoa</taxon>
        <taxon>Arthropoda</taxon>
        <taxon>Crustacea</taxon>
        <taxon>Multicrustacea</taxon>
        <taxon>Hexanauplia</taxon>
        <taxon>Copepoda</taxon>
        <taxon>Siphonostomatoida</taxon>
        <taxon>Caligidae</taxon>
        <taxon>Lepeophtheirus</taxon>
    </lineage>
</organism>
<comment type="similarity">
    <text evidence="1">Belongs to the MAM33 family.</text>
</comment>
<proteinExistence type="evidence at transcript level"/>
<dbReference type="GO" id="GO:0005759">
    <property type="term" value="C:mitochondrial matrix"/>
    <property type="evidence" value="ECO:0007669"/>
    <property type="project" value="InterPro"/>
</dbReference>
<dbReference type="InterPro" id="IPR003428">
    <property type="entry name" value="MAM33"/>
</dbReference>
<name>C1BTT3_LEPSM</name>
<gene>
    <name evidence="3" type="primary">C1QBP</name>
</gene>